<keyword evidence="3 5" id="KW-1133">Transmembrane helix</keyword>
<dbReference type="Proteomes" id="UP001497512">
    <property type="component" value="Chromosome 5"/>
</dbReference>
<evidence type="ECO:0000256" key="4">
    <source>
        <dbReference type="ARBA" id="ARBA00023136"/>
    </source>
</evidence>
<gene>
    <name evidence="8" type="ORF">CSSPTR1EN2_LOCUS18146</name>
</gene>
<evidence type="ECO:0000259" key="7">
    <source>
        <dbReference type="Pfam" id="PF20520"/>
    </source>
</evidence>
<feature type="transmembrane region" description="Helical" evidence="5">
    <location>
        <begin position="293"/>
        <end position="313"/>
    </location>
</feature>
<reference evidence="8" key="1">
    <citation type="submission" date="2024-02" db="EMBL/GenBank/DDBJ databases">
        <authorList>
            <consortium name="ELIXIR-Norway"/>
            <consortium name="Elixir Norway"/>
        </authorList>
    </citation>
    <scope>NUCLEOTIDE SEQUENCE</scope>
</reference>
<feature type="signal peptide" evidence="6">
    <location>
        <begin position="1"/>
        <end position="23"/>
    </location>
</feature>
<dbReference type="PANTHER" id="PTHR35285:SF1">
    <property type="entry name" value="2-C-METHYL-D-ERYTHRITOL 4-PHOSPHATE CYTIDYLYLTRANSFERASE"/>
    <property type="match status" value="1"/>
</dbReference>
<dbReference type="Pfam" id="PF20520">
    <property type="entry name" value="Ac45-VOA1_TM"/>
    <property type="match status" value="1"/>
</dbReference>
<accession>A0ABP0UNR1</accession>
<feature type="chain" id="PRO_5045039568" description="V-type proton ATPase subunit S1/VOA1 transmembrane domain-containing protein" evidence="6">
    <location>
        <begin position="24"/>
        <end position="325"/>
    </location>
</feature>
<evidence type="ECO:0000313" key="8">
    <source>
        <dbReference type="EMBL" id="CAK9226252.1"/>
    </source>
</evidence>
<dbReference type="InterPro" id="IPR046756">
    <property type="entry name" value="VAS1/VOA1_TM"/>
</dbReference>
<feature type="domain" description="V-type proton ATPase subunit S1/VOA1 transmembrane" evidence="7">
    <location>
        <begin position="289"/>
        <end position="320"/>
    </location>
</feature>
<sequence length="325" mass="35056">MGKILVCRLVVWALAVFLGLSVAASEVLDFDSSATVVPAFLWTDQRCSIKEGRSIDYQVQSPESLGNALVDKFVRPATESSHGSDEVPPEIIVVFIGNKLRAVDISRTDELASSDLLKMLERLVAGSKYSLSIPYVSIRKDQISTAETLVSVLHRELGSLSRMGEVAVSGSCSVGKQSIKRLAGVPDLKAYLETRKETRAHGETDVLMVCYTPYLDRTAPGTSVSEGRALNEVISNLRSSGTRHVALYTSDPKGATEGHLTISVRHLIDSASGNETTGCDAVCHSRARILEGVFVAIVLITILVSGLCCMMGVKTPTRFELPKES</sequence>
<keyword evidence="9" id="KW-1185">Reference proteome</keyword>
<evidence type="ECO:0000256" key="2">
    <source>
        <dbReference type="ARBA" id="ARBA00022692"/>
    </source>
</evidence>
<keyword evidence="2 5" id="KW-0812">Transmembrane</keyword>
<proteinExistence type="predicted"/>
<organism evidence="8 9">
    <name type="scientific">Sphagnum troendelagicum</name>
    <dbReference type="NCBI Taxonomy" id="128251"/>
    <lineage>
        <taxon>Eukaryota</taxon>
        <taxon>Viridiplantae</taxon>
        <taxon>Streptophyta</taxon>
        <taxon>Embryophyta</taxon>
        <taxon>Bryophyta</taxon>
        <taxon>Sphagnophytina</taxon>
        <taxon>Sphagnopsida</taxon>
        <taxon>Sphagnales</taxon>
        <taxon>Sphagnaceae</taxon>
        <taxon>Sphagnum</taxon>
    </lineage>
</organism>
<protein>
    <recommendedName>
        <fullName evidence="7">V-type proton ATPase subunit S1/VOA1 transmembrane domain-containing protein</fullName>
    </recommendedName>
</protein>
<evidence type="ECO:0000256" key="6">
    <source>
        <dbReference type="SAM" id="SignalP"/>
    </source>
</evidence>
<evidence type="ECO:0000256" key="5">
    <source>
        <dbReference type="SAM" id="Phobius"/>
    </source>
</evidence>
<evidence type="ECO:0000256" key="1">
    <source>
        <dbReference type="ARBA" id="ARBA00004167"/>
    </source>
</evidence>
<dbReference type="EMBL" id="OZ019897">
    <property type="protein sequence ID" value="CAK9226252.1"/>
    <property type="molecule type" value="Genomic_DNA"/>
</dbReference>
<comment type="subcellular location">
    <subcellularLocation>
        <location evidence="1">Membrane</location>
        <topology evidence="1">Single-pass membrane protein</topology>
    </subcellularLocation>
</comment>
<name>A0ABP0UNR1_9BRYO</name>
<dbReference type="PANTHER" id="PTHR35285">
    <property type="entry name" value="2-C-METHYL-D-ERYTHRITOL 4-PHOSPHATE CYTIDYLYLTRANSFERASE"/>
    <property type="match status" value="1"/>
</dbReference>
<keyword evidence="6" id="KW-0732">Signal</keyword>
<evidence type="ECO:0000313" key="9">
    <source>
        <dbReference type="Proteomes" id="UP001497512"/>
    </source>
</evidence>
<evidence type="ECO:0000256" key="3">
    <source>
        <dbReference type="ARBA" id="ARBA00022989"/>
    </source>
</evidence>
<keyword evidence="4 5" id="KW-0472">Membrane</keyword>